<proteinExistence type="predicted"/>
<comment type="caution">
    <text evidence="1">The sequence shown here is derived from an EMBL/GenBank/DDBJ whole genome shotgun (WGS) entry which is preliminary data.</text>
</comment>
<dbReference type="EMBL" id="JBHSOG010000030">
    <property type="protein sequence ID" value="MFC5769568.1"/>
    <property type="molecule type" value="Genomic_DNA"/>
</dbReference>
<gene>
    <name evidence="1" type="ORF">ACFPTN_09280</name>
</gene>
<accession>A0ABW1AQV3</accession>
<evidence type="ECO:0000313" key="1">
    <source>
        <dbReference type="EMBL" id="MFC5769568.1"/>
    </source>
</evidence>
<dbReference type="RefSeq" id="WP_096452300.1">
    <property type="nucleotide sequence ID" value="NZ_JBHSOG010000030.1"/>
</dbReference>
<evidence type="ECO:0000313" key="2">
    <source>
        <dbReference type="Proteomes" id="UP001595974"/>
    </source>
</evidence>
<keyword evidence="2" id="KW-1185">Reference proteome</keyword>
<name>A0ABW1AQV3_9RHOO</name>
<reference evidence="2" key="1">
    <citation type="journal article" date="2019" name="Int. J. Syst. Evol. Microbiol.">
        <title>The Global Catalogue of Microorganisms (GCM) 10K type strain sequencing project: providing services to taxonomists for standard genome sequencing and annotation.</title>
        <authorList>
            <consortium name="The Broad Institute Genomics Platform"/>
            <consortium name="The Broad Institute Genome Sequencing Center for Infectious Disease"/>
            <person name="Wu L."/>
            <person name="Ma J."/>
        </authorList>
    </citation>
    <scope>NUCLEOTIDE SEQUENCE [LARGE SCALE GENOMIC DNA]</scope>
    <source>
        <strain evidence="2">SHR3</strain>
    </source>
</reference>
<dbReference type="Proteomes" id="UP001595974">
    <property type="component" value="Unassembled WGS sequence"/>
</dbReference>
<protein>
    <submittedName>
        <fullName evidence="1">DUF429 domain-containing protein</fullName>
    </submittedName>
</protein>
<sequence length="280" mass="29443">MPDSRQPPATDGWTLLGVDFTSAPRRQKPITAAIGRLASGTLVLEHVEALPDWPSFEALLARPGPWLGGFDFPFGLPREAVADLGWPQDWPALVRHCAALGRGGFRAALDGHRRSRPAGRRYAHRATDLPARSHSPLKLVNPPVGLMFLEGAPRLLAAGVTVAGILAADPLRIALEAYPGLLARRITTAPYKSDDRAKQTAARRDSRACIVQALQAGHAPQRPPLAATGALPSQLVDDASGDHLDAALALVQAAAALRAGAPNFGLPAGVDTLEGWIAGA</sequence>
<organism evidence="1 2">
    <name type="scientific">Thauera sinica</name>
    <dbReference type="NCBI Taxonomy" id="2665146"/>
    <lineage>
        <taxon>Bacteria</taxon>
        <taxon>Pseudomonadati</taxon>
        <taxon>Pseudomonadota</taxon>
        <taxon>Betaproteobacteria</taxon>
        <taxon>Rhodocyclales</taxon>
        <taxon>Zoogloeaceae</taxon>
        <taxon>Thauera</taxon>
    </lineage>
</organism>